<evidence type="ECO:0008006" key="7">
    <source>
        <dbReference type="Google" id="ProtNLM"/>
    </source>
</evidence>
<dbReference type="SUPFAM" id="SSF63411">
    <property type="entry name" value="LuxS/MPP-like metallohydrolase"/>
    <property type="match status" value="2"/>
</dbReference>
<evidence type="ECO:0000259" key="3">
    <source>
        <dbReference type="Pfam" id="PF00675"/>
    </source>
</evidence>
<evidence type="ECO:0000313" key="6">
    <source>
        <dbReference type="Proteomes" id="UP000183206"/>
    </source>
</evidence>
<dbReference type="PANTHER" id="PTHR11851:SF49">
    <property type="entry name" value="MITOCHONDRIAL-PROCESSING PEPTIDASE SUBUNIT ALPHA"/>
    <property type="match status" value="1"/>
</dbReference>
<gene>
    <name evidence="5" type="ORF">AUJ44_01895</name>
</gene>
<dbReference type="Pfam" id="PF05193">
    <property type="entry name" value="Peptidase_M16_C"/>
    <property type="match status" value="1"/>
</dbReference>
<organism evidence="5 6">
    <name type="scientific">Candidatus Nomurabacteria bacterium CG1_02_47_685</name>
    <dbReference type="NCBI Taxonomy" id="1805282"/>
    <lineage>
        <taxon>Bacteria</taxon>
        <taxon>Candidatus Nomuraibacteriota</taxon>
    </lineage>
</organism>
<dbReference type="AlphaFoldDB" id="A0A1J4V9C4"/>
<protein>
    <recommendedName>
        <fullName evidence="7">Peptidase M16</fullName>
    </recommendedName>
</protein>
<dbReference type="GO" id="GO:0046872">
    <property type="term" value="F:metal ion binding"/>
    <property type="evidence" value="ECO:0007669"/>
    <property type="project" value="InterPro"/>
</dbReference>
<dbReference type="InterPro" id="IPR007863">
    <property type="entry name" value="Peptidase_M16_C"/>
</dbReference>
<evidence type="ECO:0000259" key="4">
    <source>
        <dbReference type="Pfam" id="PF05193"/>
    </source>
</evidence>
<dbReference type="STRING" id="1805282.AUJ44_01895"/>
<dbReference type="Pfam" id="PF00675">
    <property type="entry name" value="Peptidase_M16"/>
    <property type="match status" value="1"/>
</dbReference>
<dbReference type="InterPro" id="IPR011765">
    <property type="entry name" value="Pept_M16_N"/>
</dbReference>
<comment type="similarity">
    <text evidence="1 2">Belongs to the peptidase M16 family.</text>
</comment>
<name>A0A1J4V9C4_9BACT</name>
<feature type="domain" description="Peptidase M16 N-terminal" evidence="3">
    <location>
        <begin position="23"/>
        <end position="160"/>
    </location>
</feature>
<dbReference type="PROSITE" id="PS00143">
    <property type="entry name" value="INSULINASE"/>
    <property type="match status" value="1"/>
</dbReference>
<dbReference type="InterPro" id="IPR011249">
    <property type="entry name" value="Metalloenz_LuxS/M16"/>
</dbReference>
<evidence type="ECO:0000256" key="1">
    <source>
        <dbReference type="ARBA" id="ARBA00007261"/>
    </source>
</evidence>
<comment type="caution">
    <text evidence="5">The sequence shown here is derived from an EMBL/GenBank/DDBJ whole genome shotgun (WGS) entry which is preliminary data.</text>
</comment>
<dbReference type="InterPro" id="IPR001431">
    <property type="entry name" value="Pept_M16_Zn_BS"/>
</dbReference>
<dbReference type="GO" id="GO:0004222">
    <property type="term" value="F:metalloendopeptidase activity"/>
    <property type="evidence" value="ECO:0007669"/>
    <property type="project" value="InterPro"/>
</dbReference>
<proteinExistence type="inferred from homology"/>
<feature type="domain" description="Peptidase M16 C-terminal" evidence="4">
    <location>
        <begin position="169"/>
        <end position="342"/>
    </location>
</feature>
<reference evidence="5 6" key="1">
    <citation type="journal article" date="2016" name="Environ. Microbiol.">
        <title>Genomic resolution of a cold subsurface aquifer community provides metabolic insights for novel microbes adapted to high CO concentrations.</title>
        <authorList>
            <person name="Probst A.J."/>
            <person name="Castelle C.J."/>
            <person name="Singh A."/>
            <person name="Brown C.T."/>
            <person name="Anantharaman K."/>
            <person name="Sharon I."/>
            <person name="Hug L.A."/>
            <person name="Burstein D."/>
            <person name="Emerson J.B."/>
            <person name="Thomas B.C."/>
            <person name="Banfield J.F."/>
        </authorList>
    </citation>
    <scope>NUCLEOTIDE SEQUENCE [LARGE SCALE GENOMIC DNA]</scope>
    <source>
        <strain evidence="5">CG1_02_47_685</strain>
    </source>
</reference>
<dbReference type="PANTHER" id="PTHR11851">
    <property type="entry name" value="METALLOPROTEASE"/>
    <property type="match status" value="1"/>
</dbReference>
<evidence type="ECO:0000313" key="5">
    <source>
        <dbReference type="EMBL" id="OIO32643.1"/>
    </source>
</evidence>
<dbReference type="InterPro" id="IPR050361">
    <property type="entry name" value="MPP/UQCRC_Complex"/>
</dbReference>
<accession>A0A1J4V9C4</accession>
<dbReference type="GO" id="GO:0006508">
    <property type="term" value="P:proteolysis"/>
    <property type="evidence" value="ECO:0007669"/>
    <property type="project" value="InterPro"/>
</dbReference>
<evidence type="ECO:0000256" key="2">
    <source>
        <dbReference type="RuleBase" id="RU004447"/>
    </source>
</evidence>
<sequence>MAVFRKKVFKNGLTVILVPMKGSITATALVLVRAGSKYETKDINGISHFLEHLCFKGTVKRPRAIDIAKELDEIGAGYNAFTSQEYTGYFAKSHSRHLDRILDVVSDIYVGPVFSVEEIEKEKGVIVEEINMYEDTPARHVQDLFMNLLYGNQPAGWNIAGEKKIVTSFKREQLLDYRKRHYVASATTVVIAGKFNEKHILSLIEKKFDVVATTKKDNKRKVNEEQKAPGVLLEAKKTDQSHIVLGFRSYGIHHRDNFIIDVMAALLGSGMSSRLFQRIREEMGVGYYVRAYNELHTDHGVFQISAGVDNKRVREVIRAVIDEVGKLKKETVSEDELKKVKDHIAGSMSLELESSDSMATFYGVQHVLKHSVITPREIMKKVREVTPQQIKRVANRLFVDERLNMAMVGPHTDKKSIARILKM</sequence>
<dbReference type="Proteomes" id="UP000183206">
    <property type="component" value="Unassembled WGS sequence"/>
</dbReference>
<dbReference type="Gene3D" id="3.30.830.10">
    <property type="entry name" value="Metalloenzyme, LuxS/M16 peptidase-like"/>
    <property type="match status" value="2"/>
</dbReference>
<dbReference type="EMBL" id="MNVO01000031">
    <property type="protein sequence ID" value="OIO32643.1"/>
    <property type="molecule type" value="Genomic_DNA"/>
</dbReference>